<keyword evidence="5" id="KW-0812">Transmembrane</keyword>
<dbReference type="InterPro" id="IPR043538">
    <property type="entry name" value="XYLT"/>
</dbReference>
<dbReference type="GO" id="GO:0015012">
    <property type="term" value="P:heparan sulfate proteoglycan biosynthetic process"/>
    <property type="evidence" value="ECO:0007669"/>
    <property type="project" value="TreeGrafter"/>
</dbReference>
<accession>A0A5D9C3H6</accession>
<evidence type="ECO:0000256" key="14">
    <source>
        <dbReference type="ARBA" id="ARBA00042865"/>
    </source>
</evidence>
<evidence type="ECO:0000256" key="6">
    <source>
        <dbReference type="ARBA" id="ARBA00022723"/>
    </source>
</evidence>
<evidence type="ECO:0000313" key="16">
    <source>
        <dbReference type="Proteomes" id="UP000322077"/>
    </source>
</evidence>
<dbReference type="PANTHER" id="PTHR46025:SF3">
    <property type="entry name" value="XYLOSYLTRANSFERASE OXT"/>
    <property type="match status" value="1"/>
</dbReference>
<dbReference type="GO" id="GO:0030158">
    <property type="term" value="F:protein xylosyltransferase activity"/>
    <property type="evidence" value="ECO:0007669"/>
    <property type="project" value="InterPro"/>
</dbReference>
<evidence type="ECO:0000256" key="11">
    <source>
        <dbReference type="ARBA" id="ARBA00023136"/>
    </source>
</evidence>
<comment type="caution">
    <text evidence="15">The sequence shown here is derived from an EMBL/GenBank/DDBJ whole genome shotgun (WGS) entry which is preliminary data.</text>
</comment>
<evidence type="ECO:0000313" key="15">
    <source>
        <dbReference type="EMBL" id="TZG25842.1"/>
    </source>
</evidence>
<reference evidence="15 16" key="1">
    <citation type="submission" date="2019-08" db="EMBL/GenBank/DDBJ databases">
        <authorList>
            <person name="Wang G."/>
            <person name="Xu Z."/>
        </authorList>
    </citation>
    <scope>NUCLEOTIDE SEQUENCE [LARGE SCALE GENOMIC DNA]</scope>
    <source>
        <strain evidence="15 16">ZX</strain>
    </source>
</reference>
<evidence type="ECO:0000256" key="3">
    <source>
        <dbReference type="ARBA" id="ARBA00022676"/>
    </source>
</evidence>
<protein>
    <recommendedName>
        <fullName evidence="14">Peptide O-xylosyltransferase</fullName>
    </recommendedName>
</protein>
<keyword evidence="12" id="KW-1015">Disulfide bond</keyword>
<dbReference type="Pfam" id="PF02485">
    <property type="entry name" value="Branch"/>
    <property type="match status" value="1"/>
</dbReference>
<keyword evidence="4 15" id="KW-0808">Transferase</keyword>
<evidence type="ECO:0000256" key="2">
    <source>
        <dbReference type="ARBA" id="ARBA00004648"/>
    </source>
</evidence>
<dbReference type="AlphaFoldDB" id="A0A5D9C3H6"/>
<evidence type="ECO:0000256" key="13">
    <source>
        <dbReference type="ARBA" id="ARBA00023180"/>
    </source>
</evidence>
<dbReference type="InterPro" id="IPR003406">
    <property type="entry name" value="Glyco_trans_14"/>
</dbReference>
<evidence type="ECO:0000256" key="9">
    <source>
        <dbReference type="ARBA" id="ARBA00022989"/>
    </source>
</evidence>
<dbReference type="Proteomes" id="UP000322077">
    <property type="component" value="Unassembled WGS sequence"/>
</dbReference>
<keyword evidence="6" id="KW-0479">Metal-binding</keyword>
<name>A0A5D9C3H6_9SPHN</name>
<dbReference type="GO" id="GO:0046872">
    <property type="term" value="F:metal ion binding"/>
    <property type="evidence" value="ECO:0007669"/>
    <property type="project" value="UniProtKB-KW"/>
</dbReference>
<keyword evidence="7" id="KW-0256">Endoplasmic reticulum</keyword>
<evidence type="ECO:0000256" key="10">
    <source>
        <dbReference type="ARBA" id="ARBA00023034"/>
    </source>
</evidence>
<keyword evidence="8" id="KW-0735">Signal-anchor</keyword>
<sequence>MDGQGAAGSGVTQAHDRDRGRCVTATPHAYLIAAHADPVQLGRLIAALRHDGARFFIHIDRKSDIAPFRERVSGADIVYIDDRVDVRWGGWSQVAATLALIRAARQAYPLADYLTFMSGTHFPIRSNADRLAYVHGSGRELINIVGVPSTELGKPMTRFTRFFFEGAYRNPTLLKKVRGLLFRAIGKLPLRNPAAHLGGRKLYAGSSWWTLSAEAIGLIEAAQSDSRLTGFFRHTMCPDEAYFQTILGNSPLLDRCVRTDVYTDWSDPVEKPCHLKERHLPLLLDPAFRLSDGYGDGPAHYARKLASSNVDIVDAIEHHLAR</sequence>
<evidence type="ECO:0000256" key="7">
    <source>
        <dbReference type="ARBA" id="ARBA00022824"/>
    </source>
</evidence>
<organism evidence="15 16">
    <name type="scientific">Sphingomonas montanisoli</name>
    <dbReference type="NCBI Taxonomy" id="2606412"/>
    <lineage>
        <taxon>Bacteria</taxon>
        <taxon>Pseudomonadati</taxon>
        <taxon>Pseudomonadota</taxon>
        <taxon>Alphaproteobacteria</taxon>
        <taxon>Sphingomonadales</taxon>
        <taxon>Sphingomonadaceae</taxon>
        <taxon>Sphingomonas</taxon>
    </lineage>
</organism>
<dbReference type="GO" id="GO:0016020">
    <property type="term" value="C:membrane"/>
    <property type="evidence" value="ECO:0007669"/>
    <property type="project" value="InterPro"/>
</dbReference>
<keyword evidence="3 15" id="KW-0328">Glycosyltransferase</keyword>
<evidence type="ECO:0000256" key="4">
    <source>
        <dbReference type="ARBA" id="ARBA00022679"/>
    </source>
</evidence>
<evidence type="ECO:0000256" key="1">
    <source>
        <dbReference type="ARBA" id="ARBA00004323"/>
    </source>
</evidence>
<dbReference type="PANTHER" id="PTHR46025">
    <property type="entry name" value="XYLOSYLTRANSFERASE OXT"/>
    <property type="match status" value="1"/>
</dbReference>
<evidence type="ECO:0000256" key="8">
    <source>
        <dbReference type="ARBA" id="ARBA00022968"/>
    </source>
</evidence>
<comment type="subcellular location">
    <subcellularLocation>
        <location evidence="2">Endoplasmic reticulum membrane</location>
        <topology evidence="2">Single-pass type II membrane protein</topology>
    </subcellularLocation>
    <subcellularLocation>
        <location evidence="1">Golgi apparatus membrane</location>
        <topology evidence="1">Single-pass type II membrane protein</topology>
    </subcellularLocation>
</comment>
<dbReference type="EMBL" id="VTOU01000003">
    <property type="protein sequence ID" value="TZG25842.1"/>
    <property type="molecule type" value="Genomic_DNA"/>
</dbReference>
<keyword evidence="16" id="KW-1185">Reference proteome</keyword>
<keyword evidence="11" id="KW-0472">Membrane</keyword>
<keyword evidence="9" id="KW-1133">Transmembrane helix</keyword>
<evidence type="ECO:0000256" key="5">
    <source>
        <dbReference type="ARBA" id="ARBA00022692"/>
    </source>
</evidence>
<proteinExistence type="predicted"/>
<dbReference type="GO" id="GO:0050650">
    <property type="term" value="P:chondroitin sulfate proteoglycan biosynthetic process"/>
    <property type="evidence" value="ECO:0007669"/>
    <property type="project" value="TreeGrafter"/>
</dbReference>
<keyword evidence="13" id="KW-0325">Glycoprotein</keyword>
<keyword evidence="10" id="KW-0333">Golgi apparatus</keyword>
<evidence type="ECO:0000256" key="12">
    <source>
        <dbReference type="ARBA" id="ARBA00023157"/>
    </source>
</evidence>
<gene>
    <name evidence="15" type="ORF">FYJ91_12735</name>
</gene>